<dbReference type="RefSeq" id="WP_122014191.1">
    <property type="nucleotide sequence ID" value="NZ_CP033169.1"/>
</dbReference>
<dbReference type="InterPro" id="IPR019606">
    <property type="entry name" value="GerMN"/>
</dbReference>
<proteinExistence type="predicted"/>
<protein>
    <recommendedName>
        <fullName evidence="1">GerMN domain-containing protein</fullName>
    </recommendedName>
</protein>
<feature type="domain" description="GerMN" evidence="1">
    <location>
        <begin position="226"/>
        <end position="314"/>
    </location>
</feature>
<feature type="domain" description="GerMN" evidence="1">
    <location>
        <begin position="74"/>
        <end position="166"/>
    </location>
</feature>
<evidence type="ECO:0000313" key="3">
    <source>
        <dbReference type="Proteomes" id="UP000280960"/>
    </source>
</evidence>
<dbReference type="AlphaFoldDB" id="A0A3G2R2X1"/>
<dbReference type="Proteomes" id="UP000280960">
    <property type="component" value="Chromosome"/>
</dbReference>
<reference evidence="2 3" key="1">
    <citation type="submission" date="2018-10" db="EMBL/GenBank/DDBJ databases">
        <authorList>
            <person name="Zhang X."/>
        </authorList>
    </citation>
    <scope>NUCLEOTIDE SEQUENCE [LARGE SCALE GENOMIC DNA]</scope>
    <source>
        <strain evidence="2 3">SK-G1</strain>
    </source>
</reference>
<dbReference type="PROSITE" id="PS51257">
    <property type="entry name" value="PROKAR_LIPOPROTEIN"/>
    <property type="match status" value="1"/>
</dbReference>
<evidence type="ECO:0000313" key="2">
    <source>
        <dbReference type="EMBL" id="AYO29846.1"/>
    </source>
</evidence>
<organism evidence="2 3">
    <name type="scientific">Biomaibacter acetigenes</name>
    <dbReference type="NCBI Taxonomy" id="2316383"/>
    <lineage>
        <taxon>Bacteria</taxon>
        <taxon>Bacillati</taxon>
        <taxon>Bacillota</taxon>
        <taxon>Clostridia</taxon>
        <taxon>Thermosediminibacterales</taxon>
        <taxon>Tepidanaerobacteraceae</taxon>
        <taxon>Biomaibacter</taxon>
    </lineage>
</organism>
<sequence length="333" mass="36168">MPKKVICLIILIYLVLSIAGCGLFKKGGEKSAPPPAEDTEQVQANMRKTVFYFVNENNLLVPVTKDIPWVEGIGRAALECLVDSLEIRAELAEKGLKPSLPEGTKILGMTIRDGLAKVDFSKEFLNSADKVAEQNAINSVVYTLTEFPAVEKVQILVDGKPLKKCPKGTVIKDVLYREKINLEPTGGDAGKDLVPVTLYFKSSSQNGSFTYFVPVTRMVNKSDNMIKTAVEELIKGPAGNMGLVSVLPQDTRVLDVSQKESEVVINFSKEIEGYGGGVDVEQALVNSVVLTVSQFPGVEKVSLQVEGKTEVLPEGTVLENPILKPTYVNPSNI</sequence>
<accession>A0A3G2R2X1</accession>
<gene>
    <name evidence="2" type="ORF">D2962_03775</name>
</gene>
<dbReference type="Pfam" id="PF10646">
    <property type="entry name" value="Germane"/>
    <property type="match status" value="2"/>
</dbReference>
<dbReference type="KEGG" id="bacg:D2962_03775"/>
<name>A0A3G2R2X1_9FIRM</name>
<evidence type="ECO:0000259" key="1">
    <source>
        <dbReference type="SMART" id="SM00909"/>
    </source>
</evidence>
<keyword evidence="3" id="KW-1185">Reference proteome</keyword>
<dbReference type="SMART" id="SM00909">
    <property type="entry name" value="Germane"/>
    <property type="match status" value="2"/>
</dbReference>
<dbReference type="EMBL" id="CP033169">
    <property type="protein sequence ID" value="AYO29846.1"/>
    <property type="molecule type" value="Genomic_DNA"/>
</dbReference>